<dbReference type="Proteomes" id="UP000825123">
    <property type="component" value="Chromosome"/>
</dbReference>
<dbReference type="RefSeq" id="WP_221290064.1">
    <property type="nucleotide sequence ID" value="NZ_AP024597.1"/>
</dbReference>
<evidence type="ECO:0000256" key="4">
    <source>
        <dbReference type="RuleBase" id="RU361185"/>
    </source>
</evidence>
<dbReference type="Pfam" id="PF01055">
    <property type="entry name" value="Glyco_hydro_31_2nd"/>
    <property type="match status" value="1"/>
</dbReference>
<evidence type="ECO:0000256" key="2">
    <source>
        <dbReference type="ARBA" id="ARBA00022801"/>
    </source>
</evidence>
<evidence type="ECO:0000256" key="1">
    <source>
        <dbReference type="ARBA" id="ARBA00007806"/>
    </source>
</evidence>
<evidence type="ECO:0000313" key="9">
    <source>
        <dbReference type="Proteomes" id="UP000825123"/>
    </source>
</evidence>
<dbReference type="CDD" id="cd06604">
    <property type="entry name" value="GH31_glucosidase_II_MalA"/>
    <property type="match status" value="1"/>
</dbReference>
<dbReference type="Gene3D" id="2.60.40.1180">
    <property type="entry name" value="Golgi alpha-mannosidase II"/>
    <property type="match status" value="1"/>
</dbReference>
<evidence type="ECO:0000259" key="5">
    <source>
        <dbReference type="Pfam" id="PF01055"/>
    </source>
</evidence>
<keyword evidence="2 4" id="KW-0378">Hydrolase</keyword>
<dbReference type="InterPro" id="IPR053497">
    <property type="entry name" value="GH31_Enzymes"/>
</dbReference>
<feature type="domain" description="Glycoside hydrolase family 31 N-terminal" evidence="6">
    <location>
        <begin position="47"/>
        <end position="125"/>
    </location>
</feature>
<dbReference type="GO" id="GO:0005975">
    <property type="term" value="P:carbohydrate metabolic process"/>
    <property type="evidence" value="ECO:0007669"/>
    <property type="project" value="InterPro"/>
</dbReference>
<dbReference type="GeneID" id="66162978"/>
<dbReference type="Pfam" id="PF21365">
    <property type="entry name" value="Glyco_hydro_31_3rd"/>
    <property type="match status" value="1"/>
</dbReference>
<dbReference type="Gene3D" id="2.60.40.1760">
    <property type="entry name" value="glycosyl hydrolase (family 31)"/>
    <property type="match status" value="1"/>
</dbReference>
<dbReference type="PANTHER" id="PTHR22762:SF120">
    <property type="entry name" value="HETEROGLYCAN GLUCOSIDASE 1"/>
    <property type="match status" value="1"/>
</dbReference>
<evidence type="ECO:0000259" key="7">
    <source>
        <dbReference type="Pfam" id="PF21365"/>
    </source>
</evidence>
<dbReference type="EMBL" id="AP024597">
    <property type="protein sequence ID" value="BCU69951.1"/>
    <property type="molecule type" value="Genomic_DNA"/>
</dbReference>
<dbReference type="KEGG" id="csty:KN1_12480"/>
<dbReference type="Gene3D" id="3.20.20.80">
    <property type="entry name" value="Glycosidases"/>
    <property type="match status" value="1"/>
</dbReference>
<evidence type="ECO:0000256" key="3">
    <source>
        <dbReference type="ARBA" id="ARBA00023295"/>
    </source>
</evidence>
<dbReference type="InterPro" id="IPR025887">
    <property type="entry name" value="Glyco_hydro_31_N_dom"/>
</dbReference>
<keyword evidence="9" id="KW-1185">Reference proteome</keyword>
<dbReference type="GO" id="GO:0004553">
    <property type="term" value="F:hydrolase activity, hydrolyzing O-glycosyl compounds"/>
    <property type="evidence" value="ECO:0007669"/>
    <property type="project" value="InterPro"/>
</dbReference>
<dbReference type="CDD" id="cd14752">
    <property type="entry name" value="GH31_N"/>
    <property type="match status" value="1"/>
</dbReference>
<proteinExistence type="inferred from homology"/>
<dbReference type="InterPro" id="IPR013780">
    <property type="entry name" value="Glyco_hydro_b"/>
</dbReference>
<dbReference type="InterPro" id="IPR017853">
    <property type="entry name" value="GH"/>
</dbReference>
<dbReference type="Pfam" id="PF13802">
    <property type="entry name" value="Gal_mutarotas_2"/>
    <property type="match status" value="1"/>
</dbReference>
<feature type="domain" description="Glycosyl hydrolase family 31 C-terminal" evidence="7">
    <location>
        <begin position="524"/>
        <end position="606"/>
    </location>
</feature>
<name>A0A8D5U6X4_9CREN</name>
<reference evidence="8 9" key="1">
    <citation type="submission" date="2021-04" db="EMBL/GenBank/DDBJ databases">
        <title>Complete genome sequence of Stygiolobus sp. KN-1.</title>
        <authorList>
            <person name="Nakamura K."/>
            <person name="Sakai H."/>
            <person name="Kurosawa N."/>
        </authorList>
    </citation>
    <scope>NUCLEOTIDE SEQUENCE [LARGE SCALE GENOMIC DNA]</scope>
    <source>
        <strain evidence="8 9">KN-1</strain>
    </source>
</reference>
<feature type="domain" description="Glycoside hydrolase family 31 TIM barrel" evidence="5">
    <location>
        <begin position="167"/>
        <end position="514"/>
    </location>
</feature>
<comment type="similarity">
    <text evidence="1 4">Belongs to the glycosyl hydrolase 31 family.</text>
</comment>
<dbReference type="SUPFAM" id="SSF51011">
    <property type="entry name" value="Glycosyl hydrolase domain"/>
    <property type="match status" value="1"/>
</dbReference>
<accession>A0A8D5U6X4</accession>
<dbReference type="SUPFAM" id="SSF74650">
    <property type="entry name" value="Galactose mutarotase-like"/>
    <property type="match status" value="1"/>
</dbReference>
<dbReference type="InterPro" id="IPR030458">
    <property type="entry name" value="Glyco_hydro_31_AS"/>
</dbReference>
<dbReference type="InterPro" id="IPR011013">
    <property type="entry name" value="Gal_mutarotase_sf_dom"/>
</dbReference>
<dbReference type="GO" id="GO:0030246">
    <property type="term" value="F:carbohydrate binding"/>
    <property type="evidence" value="ECO:0007669"/>
    <property type="project" value="InterPro"/>
</dbReference>
<dbReference type="SUPFAM" id="SSF51445">
    <property type="entry name" value="(Trans)glycosidases"/>
    <property type="match status" value="1"/>
</dbReference>
<dbReference type="PROSITE" id="PS00129">
    <property type="entry name" value="GLYCOSYL_HYDROL_F31_1"/>
    <property type="match status" value="1"/>
</dbReference>
<evidence type="ECO:0000259" key="6">
    <source>
        <dbReference type="Pfam" id="PF13802"/>
    </source>
</evidence>
<dbReference type="InterPro" id="IPR000322">
    <property type="entry name" value="Glyco_hydro_31_TIM"/>
</dbReference>
<dbReference type="AlphaFoldDB" id="A0A8D5U6X4"/>
<dbReference type="NCBIfam" id="NF040948">
    <property type="entry name" value="alpha_gluc_MalA"/>
    <property type="match status" value="1"/>
</dbReference>
<organism evidence="8 9">
    <name type="scientific">Stygiolobus caldivivus</name>
    <dbReference type="NCBI Taxonomy" id="2824673"/>
    <lineage>
        <taxon>Archaea</taxon>
        <taxon>Thermoproteota</taxon>
        <taxon>Thermoprotei</taxon>
        <taxon>Sulfolobales</taxon>
        <taxon>Sulfolobaceae</taxon>
        <taxon>Stygiolobus</taxon>
    </lineage>
</organism>
<sequence length="686" mass="79017">MRIEVEEKEGIYKVTINEPFPPLDLQFNGNKSQKSLADLGLDVTTEGGYLVIEKELHLKEHVLGLGEKAVELDRRRRRYVMNNTDPGIYQKFHDPLYINIPFMISVVEGKATGYFVNSASLLVFDIGFEDYGKVRVKVPEEGVELYILEGPTIEKVLERYSLLVGKPFLPPKWAFGYMISRYSYYPQDKIVELIDLLKGDGFPVEAVFLDIDFMDSFKLFTWHKKRFYDPAKFLNDVHSRGVKVVTIVDHSVRADQNYEVFASGLGKYCELDTGELFVGRLWPGNCVYPDFFRQDTREWWSKLIADWLSQGVDGIWLDMNEPTDFSRIDAINQVFRGTPIQVKDLREYGRFPENVVHYFKGKKVPHNRVRNAYPYYQAMATFDGFKSAGKGEVFILSRSGFAGIQKYAFVWTGDSTSSWDQLRLQIQMVLGLSISGVPYVGIDIGGFQGRNQKEIDNSPEMLMRQFQIAMFFPFFRTHKAPDGVDTEPIYLPSYYKEKVKKVIETRYRFLPYMYCLAEEAHETGHPIVRPLFYEFQEDEDTYRVDDEYMLGSWVLYAPVIYPQMEVRKSYLPVKAKWADFWTGEVLQGWVDSRNDLPVYIREGSVIPLSEGDFIVYGEGSITVEGVSVRSSGKKVTFSKPYRLGKLLVYGLGPERARADGKEVEVVREGKVTVVRVDGTVKEVEME</sequence>
<gene>
    <name evidence="8" type="ORF">KN1_12480</name>
</gene>
<keyword evidence="3 4" id="KW-0326">Glycosidase</keyword>
<evidence type="ECO:0000313" key="8">
    <source>
        <dbReference type="EMBL" id="BCU69951.1"/>
    </source>
</evidence>
<dbReference type="PANTHER" id="PTHR22762">
    <property type="entry name" value="ALPHA-GLUCOSIDASE"/>
    <property type="match status" value="1"/>
</dbReference>
<protein>
    <submittedName>
        <fullName evidence="8">Alpha-glucosidase</fullName>
    </submittedName>
</protein>
<dbReference type="InterPro" id="IPR048395">
    <property type="entry name" value="Glyco_hydro_31_C"/>
</dbReference>